<dbReference type="EMBL" id="UYWY01020031">
    <property type="protein sequence ID" value="VDM40245.1"/>
    <property type="molecule type" value="Genomic_DNA"/>
</dbReference>
<keyword evidence="2" id="KW-1185">Reference proteome</keyword>
<sequence>MKSKSVTFFCRSPYRLYRPYQLEIPESTFATNPTLLYRNPNFDILSEVNKRARRLERAVSYQKVLAIIQIWEVAQPLFFVTVGFISLCCVLRPSKGSSQLAIASIIASIAPLFMFPTQSPFVSIAIPFTDAIGAVQLGRMMDRSVWKDMTSAMIENEPSNRALRILQGHALLSFYNPYLKQSIGH</sequence>
<evidence type="ECO:0000313" key="2">
    <source>
        <dbReference type="Proteomes" id="UP000050794"/>
    </source>
</evidence>
<dbReference type="Proteomes" id="UP000050794">
    <property type="component" value="Unassembled WGS sequence"/>
</dbReference>
<proteinExistence type="predicted"/>
<dbReference type="AlphaFoldDB" id="A0A183UKA4"/>
<evidence type="ECO:0000313" key="3">
    <source>
        <dbReference type="WBParaSite" id="TCNE_0000892401-mRNA-1"/>
    </source>
</evidence>
<dbReference type="WBParaSite" id="TCNE_0000892401-mRNA-1">
    <property type="protein sequence ID" value="TCNE_0000892401-mRNA-1"/>
    <property type="gene ID" value="TCNE_0000892401"/>
</dbReference>
<reference evidence="3" key="1">
    <citation type="submission" date="2016-06" db="UniProtKB">
        <authorList>
            <consortium name="WormBaseParasite"/>
        </authorList>
    </citation>
    <scope>IDENTIFICATION</scope>
</reference>
<name>A0A183UKA4_TOXCA</name>
<evidence type="ECO:0000313" key="1">
    <source>
        <dbReference type="EMBL" id="VDM40245.1"/>
    </source>
</evidence>
<gene>
    <name evidence="1" type="ORF">TCNE_LOCUS8924</name>
</gene>
<reference evidence="1 2" key="2">
    <citation type="submission" date="2018-11" db="EMBL/GenBank/DDBJ databases">
        <authorList>
            <consortium name="Pathogen Informatics"/>
        </authorList>
    </citation>
    <scope>NUCLEOTIDE SEQUENCE [LARGE SCALE GENOMIC DNA]</scope>
</reference>
<protein>
    <submittedName>
        <fullName evidence="3">ABC transmembrane type-1 domain-containing protein</fullName>
    </submittedName>
</protein>
<accession>A0A183UKA4</accession>
<organism evidence="2 3">
    <name type="scientific">Toxocara canis</name>
    <name type="common">Canine roundworm</name>
    <dbReference type="NCBI Taxonomy" id="6265"/>
    <lineage>
        <taxon>Eukaryota</taxon>
        <taxon>Metazoa</taxon>
        <taxon>Ecdysozoa</taxon>
        <taxon>Nematoda</taxon>
        <taxon>Chromadorea</taxon>
        <taxon>Rhabditida</taxon>
        <taxon>Spirurina</taxon>
        <taxon>Ascaridomorpha</taxon>
        <taxon>Ascaridoidea</taxon>
        <taxon>Toxocaridae</taxon>
        <taxon>Toxocara</taxon>
    </lineage>
</organism>